<gene>
    <name evidence="3" type="ORF">UCRPA7_6184</name>
</gene>
<dbReference type="Proteomes" id="UP000014074">
    <property type="component" value="Unassembled WGS sequence"/>
</dbReference>
<feature type="compositionally biased region" description="Polar residues" evidence="1">
    <location>
        <begin position="101"/>
        <end position="112"/>
    </location>
</feature>
<dbReference type="RefSeq" id="XP_007916915.1">
    <property type="nucleotide sequence ID" value="XM_007918724.1"/>
</dbReference>
<organism evidence="3 4">
    <name type="scientific">Phaeoacremonium minimum (strain UCR-PA7)</name>
    <name type="common">Esca disease fungus</name>
    <name type="synonym">Togninia minima</name>
    <dbReference type="NCBI Taxonomy" id="1286976"/>
    <lineage>
        <taxon>Eukaryota</taxon>
        <taxon>Fungi</taxon>
        <taxon>Dikarya</taxon>
        <taxon>Ascomycota</taxon>
        <taxon>Pezizomycotina</taxon>
        <taxon>Sordariomycetes</taxon>
        <taxon>Sordariomycetidae</taxon>
        <taxon>Togniniales</taxon>
        <taxon>Togniniaceae</taxon>
        <taxon>Phaeoacremonium</taxon>
    </lineage>
</organism>
<proteinExistence type="predicted"/>
<evidence type="ECO:0000256" key="1">
    <source>
        <dbReference type="SAM" id="MobiDB-lite"/>
    </source>
</evidence>
<dbReference type="EMBL" id="KB933222">
    <property type="protein sequence ID" value="EON98302.1"/>
    <property type="molecule type" value="Genomic_DNA"/>
</dbReference>
<dbReference type="PANTHER" id="PTHR38695">
    <property type="entry name" value="AMINO ACID PERMEASE_ SLC12A DOMAIN-CONTAINING PROTEIN"/>
    <property type="match status" value="1"/>
</dbReference>
<dbReference type="Pfam" id="PF17648">
    <property type="entry name" value="Luciferase"/>
    <property type="match status" value="1"/>
</dbReference>
<dbReference type="KEGG" id="tmn:UCRPA7_6184"/>
<dbReference type="GeneID" id="19326814"/>
<dbReference type="InterPro" id="IPR040841">
    <property type="entry name" value="Luciferase_dom"/>
</dbReference>
<keyword evidence="4" id="KW-1185">Reference proteome</keyword>
<evidence type="ECO:0000259" key="2">
    <source>
        <dbReference type="Pfam" id="PF17648"/>
    </source>
</evidence>
<feature type="domain" description="Luciferase" evidence="2">
    <location>
        <begin position="186"/>
        <end position="251"/>
    </location>
</feature>
<accession>R8BG79</accession>
<dbReference type="eggNOG" id="ENOG502SPCX">
    <property type="taxonomic scope" value="Eukaryota"/>
</dbReference>
<name>R8BG79_PHAM7</name>
<reference evidence="4" key="1">
    <citation type="journal article" date="2013" name="Genome Announc.">
        <title>Draft genome sequence of the ascomycete Phaeoacremonium aleophilum strain UCR-PA7, a causal agent of the esca disease complex in grapevines.</title>
        <authorList>
            <person name="Blanco-Ulate B."/>
            <person name="Rolshausen P."/>
            <person name="Cantu D."/>
        </authorList>
    </citation>
    <scope>NUCLEOTIDE SEQUENCE [LARGE SCALE GENOMIC DNA]</scope>
    <source>
        <strain evidence="4">UCR-PA7</strain>
    </source>
</reference>
<protein>
    <submittedName>
        <fullName evidence="3">Putative phospholipase carboxylesterase protein</fullName>
    </submittedName>
</protein>
<dbReference type="AlphaFoldDB" id="R8BG79"/>
<evidence type="ECO:0000313" key="3">
    <source>
        <dbReference type="EMBL" id="EON98302.1"/>
    </source>
</evidence>
<evidence type="ECO:0000313" key="4">
    <source>
        <dbReference type="Proteomes" id="UP000014074"/>
    </source>
</evidence>
<dbReference type="PANTHER" id="PTHR38695:SF1">
    <property type="entry name" value="AMINO ACID PERMEASE_ SLC12A DOMAIN-CONTAINING PROTEIN"/>
    <property type="match status" value="1"/>
</dbReference>
<dbReference type="InterPro" id="IPR048273">
    <property type="entry name" value="Luciferase"/>
</dbReference>
<feature type="region of interest" description="Disordered" evidence="1">
    <location>
        <begin position="100"/>
        <end position="120"/>
    </location>
</feature>
<dbReference type="HOGENOM" id="CLU_063954_1_0_1"/>
<sequence>MSLTTKLAGLNAQVRSHPGLTTAALAAAIGLVPAVSYAAQSYRGWLALGRGGVPYNIFGWAAQGLLQLIARHDVRDPAPFTRADLQPKYGPQGNVGFLDASASSSPLAQRNGNRPDVPSYVAPQRQMNEQGSAEMQGKMRVFLEEVVSANSDTVVLKSSGLEGKGTPAIFLAESVTLPPLLKRTKGEVVHIHPESSSHVVLSLADAEDAVRKGWAERHPLSGVVFPWTYVMVYAPRDEEEFAVWKRFIKASLGFIAATSSAVIKVADE</sequence>
<dbReference type="OrthoDB" id="5358398at2759"/>